<feature type="domain" description="DRTGG" evidence="1">
    <location>
        <begin position="5"/>
        <end position="101"/>
    </location>
</feature>
<dbReference type="RefSeq" id="WP_201426749.1">
    <property type="nucleotide sequence ID" value="NZ_JAEQMG010000035.1"/>
</dbReference>
<name>A0A934U312_9FIRM</name>
<accession>A0A934U312</accession>
<reference evidence="2" key="1">
    <citation type="submission" date="2021-01" db="EMBL/GenBank/DDBJ databases">
        <title>Genome public.</title>
        <authorList>
            <person name="Liu C."/>
            <person name="Sun Q."/>
        </authorList>
    </citation>
    <scope>NUCLEOTIDE SEQUENCE</scope>
    <source>
        <strain evidence="2">M6</strain>
    </source>
</reference>
<dbReference type="Proteomes" id="UP000633365">
    <property type="component" value="Unassembled WGS sequence"/>
</dbReference>
<dbReference type="InterPro" id="IPR028979">
    <property type="entry name" value="Ser_kin/Pase_Hpr-like_N_sf"/>
</dbReference>
<dbReference type="SUPFAM" id="SSF75138">
    <property type="entry name" value="HprK N-terminal domain-like"/>
    <property type="match status" value="1"/>
</dbReference>
<evidence type="ECO:0000313" key="2">
    <source>
        <dbReference type="EMBL" id="MBK6087444.1"/>
    </source>
</evidence>
<proteinExistence type="predicted"/>
<dbReference type="InterPro" id="IPR010766">
    <property type="entry name" value="DRTGG"/>
</dbReference>
<gene>
    <name evidence="2" type="ORF">JKK62_02060</name>
</gene>
<evidence type="ECO:0000259" key="1">
    <source>
        <dbReference type="Pfam" id="PF07085"/>
    </source>
</evidence>
<dbReference type="Gene3D" id="3.40.1390.20">
    <property type="entry name" value="HprK N-terminal domain-like"/>
    <property type="match status" value="1"/>
</dbReference>
<sequence>MVVKDIIDILEGEVICEGNLDAEIKTACGSDMMSDVLAFVKDQSVLLTGLVNPQVVRTAEMMDMACIVFVRGKMPDQGIIDLAEQRDITLIKTRYRMFTACGKLYEGGLSGGTAV</sequence>
<comment type="caution">
    <text evidence="2">The sequence shown here is derived from an EMBL/GenBank/DDBJ whole genome shotgun (WGS) entry which is preliminary data.</text>
</comment>
<dbReference type="AlphaFoldDB" id="A0A934U312"/>
<evidence type="ECO:0000313" key="3">
    <source>
        <dbReference type="Proteomes" id="UP000633365"/>
    </source>
</evidence>
<organism evidence="2 3">
    <name type="scientific">Ruminococcus difficilis</name>
    <dbReference type="NCBI Taxonomy" id="2763069"/>
    <lineage>
        <taxon>Bacteria</taxon>
        <taxon>Bacillati</taxon>
        <taxon>Bacillota</taxon>
        <taxon>Clostridia</taxon>
        <taxon>Eubacteriales</taxon>
        <taxon>Oscillospiraceae</taxon>
        <taxon>Ruminococcus</taxon>
    </lineage>
</organism>
<dbReference type="Pfam" id="PF07085">
    <property type="entry name" value="DRTGG"/>
    <property type="match status" value="1"/>
</dbReference>
<protein>
    <recommendedName>
        <fullName evidence="1">DRTGG domain-containing protein</fullName>
    </recommendedName>
</protein>
<keyword evidence="3" id="KW-1185">Reference proteome</keyword>
<dbReference type="EMBL" id="JAEQMG010000035">
    <property type="protein sequence ID" value="MBK6087444.1"/>
    <property type="molecule type" value="Genomic_DNA"/>
</dbReference>